<sequence>MSSSVVENYQYDPEVDIVLYVCALAFRRSIADYESFGAWYNSPQALVRFHADAEDLHGTLYSFRRNFAHIINDSLSKTTASTLMGHTPNSYTLKNAYAGRFEDLNMTRLIHTSRTETTDTANSIITPSTFRIKDIRQYALTDEELETVEENATKDLRLRDIQALISLQSTALAKNICEWCKEEGYSSKEYRGATELAKHLYESQASKDTCLNTTANIDHTLEYLIKSIKSATDALKCIMFKYQIQASVLSKKLMSTLCK</sequence>
<evidence type="ECO:0000313" key="1">
    <source>
        <dbReference type="EMBL" id="GAA5802784.1"/>
    </source>
</evidence>
<protein>
    <submittedName>
        <fullName evidence="1">Uncharacterized protein</fullName>
    </submittedName>
</protein>
<name>A0ABP9Y727_9FUNG</name>
<keyword evidence="2" id="KW-1185">Reference proteome</keyword>
<evidence type="ECO:0000313" key="2">
    <source>
        <dbReference type="Proteomes" id="UP001476247"/>
    </source>
</evidence>
<organism evidence="1 2">
    <name type="scientific">Helicostylum pulchrum</name>
    <dbReference type="NCBI Taxonomy" id="562976"/>
    <lineage>
        <taxon>Eukaryota</taxon>
        <taxon>Fungi</taxon>
        <taxon>Fungi incertae sedis</taxon>
        <taxon>Mucoromycota</taxon>
        <taxon>Mucoromycotina</taxon>
        <taxon>Mucoromycetes</taxon>
        <taxon>Mucorales</taxon>
        <taxon>Mucorineae</taxon>
        <taxon>Mucoraceae</taxon>
        <taxon>Helicostylum</taxon>
    </lineage>
</organism>
<proteinExistence type="predicted"/>
<dbReference type="EMBL" id="BAABUJ010000024">
    <property type="protein sequence ID" value="GAA5802784.1"/>
    <property type="molecule type" value="Genomic_DNA"/>
</dbReference>
<gene>
    <name evidence="1" type="ORF">HPULCUR_008259</name>
</gene>
<dbReference type="Proteomes" id="UP001476247">
    <property type="component" value="Unassembled WGS sequence"/>
</dbReference>
<reference evidence="1 2" key="1">
    <citation type="submission" date="2024-04" db="EMBL/GenBank/DDBJ databases">
        <title>genome sequences of Mucor flavus KT1a and Helicostylum pulchrum KT1b strains isolation_sourced from the surface of a dry-aged beef.</title>
        <authorList>
            <person name="Toyotome T."/>
            <person name="Hosono M."/>
            <person name="Torimaru M."/>
            <person name="Fukuda K."/>
            <person name="Mikami N."/>
        </authorList>
    </citation>
    <scope>NUCLEOTIDE SEQUENCE [LARGE SCALE GENOMIC DNA]</scope>
    <source>
        <strain evidence="1 2">KT1b</strain>
    </source>
</reference>
<accession>A0ABP9Y727</accession>
<comment type="caution">
    <text evidence="1">The sequence shown here is derived from an EMBL/GenBank/DDBJ whole genome shotgun (WGS) entry which is preliminary data.</text>
</comment>